<dbReference type="Pfam" id="PF04548">
    <property type="entry name" value="AIG1"/>
    <property type="match status" value="1"/>
</dbReference>
<protein>
    <submittedName>
        <fullName evidence="6">Unplaced genomic scaffold scaffold_7, whole genome shotgun sequence</fullName>
    </submittedName>
</protein>
<dbReference type="OrthoDB" id="8954335at2759"/>
<evidence type="ECO:0000313" key="7">
    <source>
        <dbReference type="Proteomes" id="UP000054018"/>
    </source>
</evidence>
<accession>A0A0C9YUK1</accession>
<proteinExistence type="predicted"/>
<reference evidence="6 7" key="1">
    <citation type="submission" date="2014-04" db="EMBL/GenBank/DDBJ databases">
        <authorList>
            <consortium name="DOE Joint Genome Institute"/>
            <person name="Kuo A."/>
            <person name="Kohler A."/>
            <person name="Costa M.D."/>
            <person name="Nagy L.G."/>
            <person name="Floudas D."/>
            <person name="Copeland A."/>
            <person name="Barry K.W."/>
            <person name="Cichocki N."/>
            <person name="Veneault-Fourrey C."/>
            <person name="LaButti K."/>
            <person name="Lindquist E.A."/>
            <person name="Lipzen A."/>
            <person name="Lundell T."/>
            <person name="Morin E."/>
            <person name="Murat C."/>
            <person name="Sun H."/>
            <person name="Tunlid A."/>
            <person name="Henrissat B."/>
            <person name="Grigoriev I.V."/>
            <person name="Hibbett D.S."/>
            <person name="Martin F."/>
            <person name="Nordberg H.P."/>
            <person name="Cantor M.N."/>
            <person name="Hua S.X."/>
        </authorList>
    </citation>
    <scope>NUCLEOTIDE SEQUENCE [LARGE SCALE GENOMIC DNA]</scope>
    <source>
        <strain evidence="6 7">441</strain>
    </source>
</reference>
<evidence type="ECO:0000256" key="2">
    <source>
        <dbReference type="ARBA" id="ARBA00023134"/>
    </source>
</evidence>
<keyword evidence="2" id="KW-0342">GTP-binding</keyword>
<dbReference type="EMBL" id="KN833691">
    <property type="protein sequence ID" value="KIK28705.1"/>
    <property type="molecule type" value="Genomic_DNA"/>
</dbReference>
<keyword evidence="1" id="KW-0547">Nucleotide-binding</keyword>
<feature type="coiled-coil region" evidence="3">
    <location>
        <begin position="217"/>
        <end position="277"/>
    </location>
</feature>
<dbReference type="InterPro" id="IPR045058">
    <property type="entry name" value="GIMA/IAN/Toc"/>
</dbReference>
<evidence type="ECO:0000259" key="5">
    <source>
        <dbReference type="Pfam" id="PF04548"/>
    </source>
</evidence>
<feature type="compositionally biased region" description="Basic and acidic residues" evidence="4">
    <location>
        <begin position="400"/>
        <end position="415"/>
    </location>
</feature>
<reference evidence="7" key="2">
    <citation type="submission" date="2015-01" db="EMBL/GenBank/DDBJ databases">
        <title>Evolutionary Origins and Diversification of the Mycorrhizal Mutualists.</title>
        <authorList>
            <consortium name="DOE Joint Genome Institute"/>
            <consortium name="Mycorrhizal Genomics Consortium"/>
            <person name="Kohler A."/>
            <person name="Kuo A."/>
            <person name="Nagy L.G."/>
            <person name="Floudas D."/>
            <person name="Copeland A."/>
            <person name="Barry K.W."/>
            <person name="Cichocki N."/>
            <person name="Veneault-Fourrey C."/>
            <person name="LaButti K."/>
            <person name="Lindquist E.A."/>
            <person name="Lipzen A."/>
            <person name="Lundell T."/>
            <person name="Morin E."/>
            <person name="Murat C."/>
            <person name="Riley R."/>
            <person name="Ohm R."/>
            <person name="Sun H."/>
            <person name="Tunlid A."/>
            <person name="Henrissat B."/>
            <person name="Grigoriev I.V."/>
            <person name="Hibbett D.S."/>
            <person name="Martin F."/>
        </authorList>
    </citation>
    <scope>NUCLEOTIDE SEQUENCE [LARGE SCALE GENOMIC DNA]</scope>
    <source>
        <strain evidence="7">441</strain>
    </source>
</reference>
<sequence length="451" mass="51099">MAPQGRESRVIIMGSTGAGKSEFANCASGSSEFLVGRSLASCTTGACTSKPFLVDGKIVTIIDTPGFDDTRRGDAEVLSSIAAFLSKLYEQGTKLTGIIYLYRITDVRMVGTAQRTFRVFRKLCGESTFGHVLIVTNMWEKEKLEVGEAREQQLSAKYFKPALDGGARMMRHDGTRESALNILRRLLDNETTSLSIQREIVDEHKQLIHTAAGEELTSALREQAQSYNDELRSLRTEMETAMKAKDEETRREVQEELERKREELTRIKRDVESMTERFVSEKTRLETRIADMEAANRQHVGQLLDMQNLVSQALLQLMKSQNDAARPKEVEEREARILAEERLANVLASTKHREELQAVQSEMNKRLCALQDEIAKMKSGKADEPRKTDPDATETYTSRQAKDQETDQKERERTKDEERIARLAYFVNMIVGFVITKWTKGSTNPTIPKTC</sequence>
<feature type="region of interest" description="Disordered" evidence="4">
    <location>
        <begin position="376"/>
        <end position="415"/>
    </location>
</feature>
<dbReference type="STRING" id="765257.A0A0C9YUK1"/>
<feature type="compositionally biased region" description="Basic and acidic residues" evidence="4">
    <location>
        <begin position="376"/>
        <end position="390"/>
    </location>
</feature>
<dbReference type="Gene3D" id="3.40.50.300">
    <property type="entry name" value="P-loop containing nucleotide triphosphate hydrolases"/>
    <property type="match status" value="1"/>
</dbReference>
<organism evidence="6 7">
    <name type="scientific">Pisolithus microcarpus 441</name>
    <dbReference type="NCBI Taxonomy" id="765257"/>
    <lineage>
        <taxon>Eukaryota</taxon>
        <taxon>Fungi</taxon>
        <taxon>Dikarya</taxon>
        <taxon>Basidiomycota</taxon>
        <taxon>Agaricomycotina</taxon>
        <taxon>Agaricomycetes</taxon>
        <taxon>Agaricomycetidae</taxon>
        <taxon>Boletales</taxon>
        <taxon>Sclerodermatineae</taxon>
        <taxon>Pisolithaceae</taxon>
        <taxon>Pisolithus</taxon>
    </lineage>
</organism>
<dbReference type="HOGENOM" id="CLU_018003_1_2_1"/>
<dbReference type="PANTHER" id="PTHR10903:SF184">
    <property type="entry name" value="GTP-BINDING PROTEIN A"/>
    <property type="match status" value="1"/>
</dbReference>
<dbReference type="InterPro" id="IPR006703">
    <property type="entry name" value="G_AIG1"/>
</dbReference>
<dbReference type="PANTHER" id="PTHR10903">
    <property type="entry name" value="GTPASE, IMAP FAMILY MEMBER-RELATED"/>
    <property type="match status" value="1"/>
</dbReference>
<dbReference type="AlphaFoldDB" id="A0A0C9YUK1"/>
<evidence type="ECO:0000313" key="6">
    <source>
        <dbReference type="EMBL" id="KIK28705.1"/>
    </source>
</evidence>
<dbReference type="InterPro" id="IPR027417">
    <property type="entry name" value="P-loop_NTPase"/>
</dbReference>
<gene>
    <name evidence="6" type="ORF">PISMIDRAFT_550392</name>
</gene>
<keyword evidence="3" id="KW-0175">Coiled coil</keyword>
<keyword evidence="7" id="KW-1185">Reference proteome</keyword>
<feature type="domain" description="AIG1-type G" evidence="5">
    <location>
        <begin position="9"/>
        <end position="145"/>
    </location>
</feature>
<name>A0A0C9YUK1_9AGAM</name>
<dbReference type="CDD" id="cd00882">
    <property type="entry name" value="Ras_like_GTPase"/>
    <property type="match status" value="1"/>
</dbReference>
<evidence type="ECO:0000256" key="4">
    <source>
        <dbReference type="SAM" id="MobiDB-lite"/>
    </source>
</evidence>
<evidence type="ECO:0000256" key="1">
    <source>
        <dbReference type="ARBA" id="ARBA00022741"/>
    </source>
</evidence>
<evidence type="ECO:0000256" key="3">
    <source>
        <dbReference type="SAM" id="Coils"/>
    </source>
</evidence>
<dbReference type="GO" id="GO:0005525">
    <property type="term" value="F:GTP binding"/>
    <property type="evidence" value="ECO:0007669"/>
    <property type="project" value="UniProtKB-KW"/>
</dbReference>
<dbReference type="SUPFAM" id="SSF52540">
    <property type="entry name" value="P-loop containing nucleoside triphosphate hydrolases"/>
    <property type="match status" value="1"/>
</dbReference>
<dbReference type="Proteomes" id="UP000054018">
    <property type="component" value="Unassembled WGS sequence"/>
</dbReference>